<organism evidence="2 3">
    <name type="scientific">Camelus dromedarius</name>
    <name type="common">Dromedary</name>
    <name type="synonym">Arabian camel</name>
    <dbReference type="NCBI Taxonomy" id="9838"/>
    <lineage>
        <taxon>Eukaryota</taxon>
        <taxon>Metazoa</taxon>
        <taxon>Chordata</taxon>
        <taxon>Craniata</taxon>
        <taxon>Vertebrata</taxon>
        <taxon>Euteleostomi</taxon>
        <taxon>Mammalia</taxon>
        <taxon>Eutheria</taxon>
        <taxon>Laurasiatheria</taxon>
        <taxon>Artiodactyla</taxon>
        <taxon>Tylopoda</taxon>
        <taxon>Camelidae</taxon>
        <taxon>Camelus</taxon>
    </lineage>
</organism>
<gene>
    <name evidence="2" type="ORF">Cadr_000012524</name>
</gene>
<feature type="compositionally biased region" description="Polar residues" evidence="1">
    <location>
        <begin position="1"/>
        <end position="13"/>
    </location>
</feature>
<name>A0A5N4D956_CAMDR</name>
<dbReference type="AlphaFoldDB" id="A0A5N4D956"/>
<comment type="caution">
    <text evidence="2">The sequence shown here is derived from an EMBL/GenBank/DDBJ whole genome shotgun (WGS) entry which is preliminary data.</text>
</comment>
<evidence type="ECO:0000313" key="3">
    <source>
        <dbReference type="Proteomes" id="UP000299084"/>
    </source>
</evidence>
<proteinExistence type="predicted"/>
<evidence type="ECO:0000256" key="1">
    <source>
        <dbReference type="SAM" id="MobiDB-lite"/>
    </source>
</evidence>
<keyword evidence="3" id="KW-1185">Reference proteome</keyword>
<protein>
    <submittedName>
        <fullName evidence="2">Uncharacterized protein</fullName>
    </submittedName>
</protein>
<evidence type="ECO:0000313" key="2">
    <source>
        <dbReference type="EMBL" id="KAB1267627.1"/>
    </source>
</evidence>
<dbReference type="EMBL" id="JWIN03000014">
    <property type="protein sequence ID" value="KAB1267627.1"/>
    <property type="molecule type" value="Genomic_DNA"/>
</dbReference>
<accession>A0A5N4D956</accession>
<sequence length="66" mass="6944">MESCGKSTETSVKVGTEPGNHIRPKSVGYAKRGSRPQPWGAGGGKKRKGMQWEEVEEGGGGSGKLQ</sequence>
<dbReference type="Proteomes" id="UP000299084">
    <property type="component" value="Unassembled WGS sequence"/>
</dbReference>
<reference evidence="2 3" key="1">
    <citation type="journal article" date="2019" name="Mol. Ecol. Resour.">
        <title>Improving Illumina assemblies with Hi-C and long reads: an example with the North African dromedary.</title>
        <authorList>
            <person name="Elbers J.P."/>
            <person name="Rogers M.F."/>
            <person name="Perelman P.L."/>
            <person name="Proskuryakova A.A."/>
            <person name="Serdyukova N.A."/>
            <person name="Johnson W.E."/>
            <person name="Horin P."/>
            <person name="Corander J."/>
            <person name="Murphy D."/>
            <person name="Burger P.A."/>
        </authorList>
    </citation>
    <scope>NUCLEOTIDE SEQUENCE [LARGE SCALE GENOMIC DNA]</scope>
    <source>
        <strain evidence="2">Drom800</strain>
        <tissue evidence="2">Blood</tissue>
    </source>
</reference>
<feature type="region of interest" description="Disordered" evidence="1">
    <location>
        <begin position="1"/>
        <end position="66"/>
    </location>
</feature>